<evidence type="ECO:0000313" key="3">
    <source>
        <dbReference type="Proteomes" id="UP001254608"/>
    </source>
</evidence>
<dbReference type="EMBL" id="JAVRIC010000007">
    <property type="protein sequence ID" value="MDT0497134.1"/>
    <property type="molecule type" value="Genomic_DNA"/>
</dbReference>
<dbReference type="PANTHER" id="PTHR33387">
    <property type="entry name" value="RMLC-LIKE JELLY ROLL FOLD PROTEIN"/>
    <property type="match status" value="1"/>
</dbReference>
<dbReference type="PANTHER" id="PTHR33387:SF3">
    <property type="entry name" value="DUF985 DOMAIN-CONTAINING PROTEIN"/>
    <property type="match status" value="1"/>
</dbReference>
<proteinExistence type="predicted"/>
<evidence type="ECO:0000259" key="1">
    <source>
        <dbReference type="Pfam" id="PF06172"/>
    </source>
</evidence>
<feature type="domain" description="DUF985" evidence="1">
    <location>
        <begin position="10"/>
        <end position="141"/>
    </location>
</feature>
<dbReference type="SUPFAM" id="SSF51182">
    <property type="entry name" value="RmlC-like cupins"/>
    <property type="match status" value="1"/>
</dbReference>
<dbReference type="RefSeq" id="WP_311364526.1">
    <property type="nucleotide sequence ID" value="NZ_JAVRIC010000007.1"/>
</dbReference>
<comment type="caution">
    <text evidence="2">The sequence shown here is derived from an EMBL/GenBank/DDBJ whole genome shotgun (WGS) entry which is preliminary data.</text>
</comment>
<evidence type="ECO:0000313" key="2">
    <source>
        <dbReference type="EMBL" id="MDT0497134.1"/>
    </source>
</evidence>
<dbReference type="InterPro" id="IPR011051">
    <property type="entry name" value="RmlC_Cupin_sf"/>
</dbReference>
<dbReference type="InterPro" id="IPR014710">
    <property type="entry name" value="RmlC-like_jellyroll"/>
</dbReference>
<dbReference type="Pfam" id="PF06172">
    <property type="entry name" value="Cupin_5"/>
    <property type="match status" value="1"/>
</dbReference>
<dbReference type="InterPro" id="IPR039935">
    <property type="entry name" value="YML079W-like"/>
</dbReference>
<protein>
    <submittedName>
        <fullName evidence="2">Cupin domain-containing protein</fullName>
    </submittedName>
</protein>
<accession>A0ABU2WGZ0</accession>
<keyword evidence="3" id="KW-1185">Reference proteome</keyword>
<dbReference type="InterPro" id="IPR009327">
    <property type="entry name" value="Cupin_DUF985"/>
</dbReference>
<name>A0ABU2WGZ0_9GAMM</name>
<dbReference type="Gene3D" id="2.60.120.10">
    <property type="entry name" value="Jelly Rolls"/>
    <property type="match status" value="1"/>
</dbReference>
<gene>
    <name evidence="2" type="ORF">RM530_07110</name>
</gene>
<organism evidence="2 3">
    <name type="scientific">Banduia mediterranea</name>
    <dbReference type="NCBI Taxonomy" id="3075609"/>
    <lineage>
        <taxon>Bacteria</taxon>
        <taxon>Pseudomonadati</taxon>
        <taxon>Pseudomonadota</taxon>
        <taxon>Gammaproteobacteria</taxon>
        <taxon>Nevskiales</taxon>
        <taxon>Algiphilaceae</taxon>
        <taxon>Banduia</taxon>
    </lineage>
</organism>
<sequence length="165" mass="18728">MSASNPEGAKWVARLGLERHPEGGWYRRIYQSAHTLNTRHGERCCASSIHYLLDRGSPIGRLHRNRSDILHVLQSGGPLEYLSYDESRPPRRTTLGFHAPDAISLLIPGGIWKGSRLLGEASHALVTELVIPGFDWQDHRYADHHWWQQQTQAFQAMLAPFIADD</sequence>
<dbReference type="CDD" id="cd06121">
    <property type="entry name" value="cupin_YML079wp"/>
    <property type="match status" value="1"/>
</dbReference>
<reference evidence="2 3" key="1">
    <citation type="submission" date="2023-09" db="EMBL/GenBank/DDBJ databases">
        <authorList>
            <person name="Rey-Velasco X."/>
        </authorList>
    </citation>
    <scope>NUCLEOTIDE SEQUENCE [LARGE SCALE GENOMIC DNA]</scope>
    <source>
        <strain evidence="2 3">W345</strain>
    </source>
</reference>
<dbReference type="Proteomes" id="UP001254608">
    <property type="component" value="Unassembled WGS sequence"/>
</dbReference>